<dbReference type="Gene3D" id="3.40.50.720">
    <property type="entry name" value="NAD(P)-binding Rossmann-like Domain"/>
    <property type="match status" value="1"/>
</dbReference>
<dbReference type="Pfam" id="PF05368">
    <property type="entry name" value="NmrA"/>
    <property type="match status" value="1"/>
</dbReference>
<dbReference type="SUPFAM" id="SSF51735">
    <property type="entry name" value="NAD(P)-binding Rossmann-fold domains"/>
    <property type="match status" value="1"/>
</dbReference>
<evidence type="ECO:0000256" key="1">
    <source>
        <dbReference type="ARBA" id="ARBA00006328"/>
    </source>
</evidence>
<dbReference type="OrthoDB" id="9997102at2759"/>
<accession>A0A9P4J9V4</accession>
<gene>
    <name evidence="4" type="ORF">K461DRAFT_272821</name>
</gene>
<dbReference type="InterPro" id="IPR008030">
    <property type="entry name" value="NmrA-like"/>
</dbReference>
<dbReference type="PANTHER" id="PTHR42748:SF7">
    <property type="entry name" value="NMRA LIKE REDOX SENSOR 1-RELATED"/>
    <property type="match status" value="1"/>
</dbReference>
<evidence type="ECO:0000256" key="2">
    <source>
        <dbReference type="ARBA" id="ARBA00022857"/>
    </source>
</evidence>
<proteinExistence type="inferred from homology"/>
<evidence type="ECO:0000313" key="5">
    <source>
        <dbReference type="Proteomes" id="UP000799439"/>
    </source>
</evidence>
<dbReference type="GO" id="GO:0005634">
    <property type="term" value="C:nucleus"/>
    <property type="evidence" value="ECO:0007669"/>
    <property type="project" value="TreeGrafter"/>
</dbReference>
<dbReference type="InterPro" id="IPR036291">
    <property type="entry name" value="NAD(P)-bd_dom_sf"/>
</dbReference>
<comment type="similarity">
    <text evidence="1">Belongs to the NmrA-type oxidoreductase family.</text>
</comment>
<evidence type="ECO:0000313" key="4">
    <source>
        <dbReference type="EMBL" id="KAF2156740.1"/>
    </source>
</evidence>
<comment type="caution">
    <text evidence="4">The sequence shown here is derived from an EMBL/GenBank/DDBJ whole genome shotgun (WGS) entry which is preliminary data.</text>
</comment>
<dbReference type="PANTHER" id="PTHR42748">
    <property type="entry name" value="NITROGEN METABOLITE REPRESSION PROTEIN NMRA FAMILY MEMBER"/>
    <property type="match status" value="1"/>
</dbReference>
<sequence length="300" mass="32803">MSKAILITGATGNQGGALINTLTSTPNNLQIIAVTRNPESASAQKIASKSSNIKVIKGDLNDVPAIFAAAKEVNSNIWGVYSVQLAQGVAHDVEIAQGNAMIDEALKHGVKQFVYSSVDRGGDKSYDEPTDVPHFMTKYDIEHHLVDATKGTDMRYTILRPVAFMDNLATGFMAKLFISALRTKLPENKPLQYVDVRDIGHFAAQAFLHPETFQDRSLSLAGDELTSAQLDALYQENLGYPTPRTFSVLGYALRFAIKDFGNMINFFAVAGYGADIAALKKEYPGLHSMNDWIKDNKAKL</sequence>
<dbReference type="AlphaFoldDB" id="A0A9P4J9V4"/>
<dbReference type="Gene3D" id="3.90.25.10">
    <property type="entry name" value="UDP-galactose 4-epimerase, domain 1"/>
    <property type="match status" value="1"/>
</dbReference>
<keyword evidence="2" id="KW-0521">NADP</keyword>
<dbReference type="EMBL" id="ML996081">
    <property type="protein sequence ID" value="KAF2156740.1"/>
    <property type="molecule type" value="Genomic_DNA"/>
</dbReference>
<keyword evidence="5" id="KW-1185">Reference proteome</keyword>
<dbReference type="InterPro" id="IPR051164">
    <property type="entry name" value="NmrA-like_oxidored"/>
</dbReference>
<organism evidence="4 5">
    <name type="scientific">Myriangium duriaei CBS 260.36</name>
    <dbReference type="NCBI Taxonomy" id="1168546"/>
    <lineage>
        <taxon>Eukaryota</taxon>
        <taxon>Fungi</taxon>
        <taxon>Dikarya</taxon>
        <taxon>Ascomycota</taxon>
        <taxon>Pezizomycotina</taxon>
        <taxon>Dothideomycetes</taxon>
        <taxon>Dothideomycetidae</taxon>
        <taxon>Myriangiales</taxon>
        <taxon>Myriangiaceae</taxon>
        <taxon>Myriangium</taxon>
    </lineage>
</organism>
<evidence type="ECO:0000259" key="3">
    <source>
        <dbReference type="Pfam" id="PF05368"/>
    </source>
</evidence>
<name>A0A9P4J9V4_9PEZI</name>
<protein>
    <submittedName>
        <fullName evidence="4">NAD(P)-binding protein</fullName>
    </submittedName>
</protein>
<feature type="domain" description="NmrA-like" evidence="3">
    <location>
        <begin position="1"/>
        <end position="245"/>
    </location>
</feature>
<reference evidence="4" key="1">
    <citation type="journal article" date="2020" name="Stud. Mycol.">
        <title>101 Dothideomycetes genomes: a test case for predicting lifestyles and emergence of pathogens.</title>
        <authorList>
            <person name="Haridas S."/>
            <person name="Albert R."/>
            <person name="Binder M."/>
            <person name="Bloem J."/>
            <person name="Labutti K."/>
            <person name="Salamov A."/>
            <person name="Andreopoulos B."/>
            <person name="Baker S."/>
            <person name="Barry K."/>
            <person name="Bills G."/>
            <person name="Bluhm B."/>
            <person name="Cannon C."/>
            <person name="Castanera R."/>
            <person name="Culley D."/>
            <person name="Daum C."/>
            <person name="Ezra D."/>
            <person name="Gonzalez J."/>
            <person name="Henrissat B."/>
            <person name="Kuo A."/>
            <person name="Liang C."/>
            <person name="Lipzen A."/>
            <person name="Lutzoni F."/>
            <person name="Magnuson J."/>
            <person name="Mondo S."/>
            <person name="Nolan M."/>
            <person name="Ohm R."/>
            <person name="Pangilinan J."/>
            <person name="Park H.-J."/>
            <person name="Ramirez L."/>
            <person name="Alfaro M."/>
            <person name="Sun H."/>
            <person name="Tritt A."/>
            <person name="Yoshinaga Y."/>
            <person name="Zwiers L.-H."/>
            <person name="Turgeon B."/>
            <person name="Goodwin S."/>
            <person name="Spatafora J."/>
            <person name="Crous P."/>
            <person name="Grigoriev I."/>
        </authorList>
    </citation>
    <scope>NUCLEOTIDE SEQUENCE</scope>
    <source>
        <strain evidence="4">CBS 260.36</strain>
    </source>
</reference>
<dbReference type="Proteomes" id="UP000799439">
    <property type="component" value="Unassembled WGS sequence"/>
</dbReference>